<feature type="signal peptide" evidence="5">
    <location>
        <begin position="1"/>
        <end position="26"/>
    </location>
</feature>
<dbReference type="PANTHER" id="PTHR33191:SF58">
    <property type="entry name" value="RIPENING-RELATED PROTEIN 1"/>
    <property type="match status" value="1"/>
</dbReference>
<dbReference type="SUPFAM" id="SSF50685">
    <property type="entry name" value="Barwin-like endoglucanases"/>
    <property type="match status" value="1"/>
</dbReference>
<organism evidence="6 7">
    <name type="scientific">Chenopodium quinoa</name>
    <name type="common">Quinoa</name>
    <dbReference type="NCBI Taxonomy" id="63459"/>
    <lineage>
        <taxon>Eukaryota</taxon>
        <taxon>Viridiplantae</taxon>
        <taxon>Streptophyta</taxon>
        <taxon>Embryophyta</taxon>
        <taxon>Tracheophyta</taxon>
        <taxon>Spermatophyta</taxon>
        <taxon>Magnoliopsida</taxon>
        <taxon>eudicotyledons</taxon>
        <taxon>Gunneridae</taxon>
        <taxon>Pentapetalae</taxon>
        <taxon>Caryophyllales</taxon>
        <taxon>Chenopodiaceae</taxon>
        <taxon>Chenopodioideae</taxon>
        <taxon>Atripliceae</taxon>
        <taxon>Chenopodium</taxon>
    </lineage>
</organism>
<comment type="similarity">
    <text evidence="2">Belongs to the kiwellin family.</text>
</comment>
<dbReference type="PANTHER" id="PTHR33191">
    <property type="entry name" value="RIPENING-RELATED PROTEIN 2-RELATED"/>
    <property type="match status" value="1"/>
</dbReference>
<comment type="subcellular location">
    <subcellularLocation>
        <location evidence="1">Secreted</location>
    </subcellularLocation>
</comment>
<evidence type="ECO:0000313" key="7">
    <source>
        <dbReference type="Proteomes" id="UP000596660"/>
    </source>
</evidence>
<sequence length="185" mass="20370">MYNNTCISRWFLFVLLLVIFSVQVEGQDCRSTGHFRAQSSPPGQCTYKCCVENNVYFTFECSPLVTPRTEGILALKSFQNSQSKCNNTSNHSDRSLVVALSTGWYKGGARCGNRIVIMGNRQILVAKVVGECDSTKGCNAEDGYHPPCGRDIVAASVAVWQALGIPQRLWGAPINIKWAELGMIN</sequence>
<dbReference type="Pfam" id="PF24300">
    <property type="entry name" value="KWL1"/>
    <property type="match status" value="1"/>
</dbReference>
<dbReference type="Gene3D" id="2.40.40.10">
    <property type="entry name" value="RlpA-like domain"/>
    <property type="match status" value="1"/>
</dbReference>
<dbReference type="OrthoDB" id="406505at2759"/>
<proteinExistence type="inferred from homology"/>
<dbReference type="CDD" id="cd22270">
    <property type="entry name" value="DPBB_kiwellin-like"/>
    <property type="match status" value="1"/>
</dbReference>
<dbReference type="Gramene" id="AUR62016520-RA">
    <property type="protein sequence ID" value="AUR62016520-RA:cds"/>
    <property type="gene ID" value="AUR62016520"/>
</dbReference>
<evidence type="ECO:0000256" key="1">
    <source>
        <dbReference type="ARBA" id="ARBA00004613"/>
    </source>
</evidence>
<dbReference type="GO" id="GO:0005576">
    <property type="term" value="C:extracellular region"/>
    <property type="evidence" value="ECO:0007669"/>
    <property type="project" value="UniProtKB-SubCell"/>
</dbReference>
<dbReference type="GeneID" id="110703410"/>
<evidence type="ECO:0000256" key="5">
    <source>
        <dbReference type="SAM" id="SignalP"/>
    </source>
</evidence>
<dbReference type="SMR" id="A0A803LNJ1"/>
<dbReference type="KEGG" id="cqi:110703410"/>
<reference evidence="6" key="2">
    <citation type="submission" date="2021-03" db="UniProtKB">
        <authorList>
            <consortium name="EnsemblPlants"/>
        </authorList>
    </citation>
    <scope>IDENTIFICATION</scope>
</reference>
<reference evidence="6" key="1">
    <citation type="journal article" date="2017" name="Nature">
        <title>The genome of Chenopodium quinoa.</title>
        <authorList>
            <person name="Jarvis D.E."/>
            <person name="Ho Y.S."/>
            <person name="Lightfoot D.J."/>
            <person name="Schmoeckel S.M."/>
            <person name="Li B."/>
            <person name="Borm T.J.A."/>
            <person name="Ohyanagi H."/>
            <person name="Mineta K."/>
            <person name="Michell C.T."/>
            <person name="Saber N."/>
            <person name="Kharbatia N.M."/>
            <person name="Rupper R.R."/>
            <person name="Sharp A.R."/>
            <person name="Dally N."/>
            <person name="Boughton B.A."/>
            <person name="Woo Y.H."/>
            <person name="Gao G."/>
            <person name="Schijlen E.G.W.M."/>
            <person name="Guo X."/>
            <person name="Momin A.A."/>
            <person name="Negrao S."/>
            <person name="Al-Babili S."/>
            <person name="Gehring C."/>
            <person name="Roessner U."/>
            <person name="Jung C."/>
            <person name="Murphy K."/>
            <person name="Arold S.T."/>
            <person name="Gojobori T."/>
            <person name="van der Linden C.G."/>
            <person name="van Loo E.N."/>
            <person name="Jellen E.N."/>
            <person name="Maughan P.J."/>
            <person name="Tester M."/>
        </authorList>
    </citation>
    <scope>NUCLEOTIDE SEQUENCE [LARGE SCALE GENOMIC DNA]</scope>
    <source>
        <strain evidence="6">cv. PI 614886</strain>
    </source>
</reference>
<keyword evidence="7" id="KW-1185">Reference proteome</keyword>
<protein>
    <submittedName>
        <fullName evidence="6">Uncharacterized protein</fullName>
    </submittedName>
</protein>
<dbReference type="InterPro" id="IPR036908">
    <property type="entry name" value="RlpA-like_sf"/>
</dbReference>
<name>A0A803LNJ1_CHEQI</name>
<evidence type="ECO:0000256" key="3">
    <source>
        <dbReference type="ARBA" id="ARBA00022525"/>
    </source>
</evidence>
<dbReference type="Proteomes" id="UP000596660">
    <property type="component" value="Unplaced"/>
</dbReference>
<evidence type="ECO:0000256" key="2">
    <source>
        <dbReference type="ARBA" id="ARBA00005592"/>
    </source>
</evidence>
<dbReference type="RefSeq" id="XP_021736907.1">
    <property type="nucleotide sequence ID" value="XM_021881215.1"/>
</dbReference>
<gene>
    <name evidence="6" type="primary">LOC110703410</name>
</gene>
<feature type="chain" id="PRO_5031518703" evidence="5">
    <location>
        <begin position="27"/>
        <end position="185"/>
    </location>
</feature>
<evidence type="ECO:0000256" key="4">
    <source>
        <dbReference type="ARBA" id="ARBA00022729"/>
    </source>
</evidence>
<dbReference type="AlphaFoldDB" id="A0A803LNJ1"/>
<dbReference type="EnsemblPlants" id="AUR62016520-RA">
    <property type="protein sequence ID" value="AUR62016520-RA:cds"/>
    <property type="gene ID" value="AUR62016520"/>
</dbReference>
<evidence type="ECO:0000313" key="6">
    <source>
        <dbReference type="EnsemblPlants" id="AUR62016520-RA:cds"/>
    </source>
</evidence>
<dbReference type="InterPro" id="IPR039271">
    <property type="entry name" value="Kiwellin-like"/>
</dbReference>
<keyword evidence="3" id="KW-0964">Secreted</keyword>
<keyword evidence="4 5" id="KW-0732">Signal</keyword>
<accession>A0A803LNJ1</accession>